<organism evidence="2 3">
    <name type="scientific">Portunus trituberculatus</name>
    <name type="common">Swimming crab</name>
    <name type="synonym">Neptunus trituberculatus</name>
    <dbReference type="NCBI Taxonomy" id="210409"/>
    <lineage>
        <taxon>Eukaryota</taxon>
        <taxon>Metazoa</taxon>
        <taxon>Ecdysozoa</taxon>
        <taxon>Arthropoda</taxon>
        <taxon>Crustacea</taxon>
        <taxon>Multicrustacea</taxon>
        <taxon>Malacostraca</taxon>
        <taxon>Eumalacostraca</taxon>
        <taxon>Eucarida</taxon>
        <taxon>Decapoda</taxon>
        <taxon>Pleocyemata</taxon>
        <taxon>Brachyura</taxon>
        <taxon>Eubrachyura</taxon>
        <taxon>Portunoidea</taxon>
        <taxon>Portunidae</taxon>
        <taxon>Portuninae</taxon>
        <taxon>Portunus</taxon>
    </lineage>
</organism>
<evidence type="ECO:0000256" key="1">
    <source>
        <dbReference type="SAM" id="MobiDB-lite"/>
    </source>
</evidence>
<evidence type="ECO:0000313" key="2">
    <source>
        <dbReference type="EMBL" id="MPC19533.1"/>
    </source>
</evidence>
<proteinExistence type="predicted"/>
<gene>
    <name evidence="2" type="ORF">E2C01_012448</name>
</gene>
<name>A0A5B7DE39_PORTR</name>
<feature type="compositionally biased region" description="Polar residues" evidence="1">
    <location>
        <begin position="1"/>
        <end position="17"/>
    </location>
</feature>
<comment type="caution">
    <text evidence="2">The sequence shown here is derived from an EMBL/GenBank/DDBJ whole genome shotgun (WGS) entry which is preliminary data.</text>
</comment>
<feature type="compositionally biased region" description="Pro residues" evidence="1">
    <location>
        <begin position="154"/>
        <end position="165"/>
    </location>
</feature>
<dbReference type="AlphaFoldDB" id="A0A5B7DE39"/>
<keyword evidence="3" id="KW-1185">Reference proteome</keyword>
<dbReference type="Proteomes" id="UP000324222">
    <property type="component" value="Unassembled WGS sequence"/>
</dbReference>
<dbReference type="EMBL" id="VSRR010000778">
    <property type="protein sequence ID" value="MPC19533.1"/>
    <property type="molecule type" value="Genomic_DNA"/>
</dbReference>
<evidence type="ECO:0000313" key="3">
    <source>
        <dbReference type="Proteomes" id="UP000324222"/>
    </source>
</evidence>
<feature type="region of interest" description="Disordered" evidence="1">
    <location>
        <begin position="146"/>
        <end position="165"/>
    </location>
</feature>
<sequence length="165" mass="18091">MLASSPSSGNKNPTHNLSPAMRAPQSEIVLIQPALDMNLLHEVTQVWKNVFRVPSHHESNEGCISCLPCGAPLTDEYHTARGVRVVISDVAEEGVEGARILAVPVQHREESLHKLLGLDIQHTVRQGSVGVLISWQPDEKRVDLHLRGDLTSNPPFPGKTPPRVE</sequence>
<reference evidence="2 3" key="1">
    <citation type="submission" date="2019-05" db="EMBL/GenBank/DDBJ databases">
        <title>Another draft genome of Portunus trituberculatus and its Hox gene families provides insights of decapod evolution.</title>
        <authorList>
            <person name="Jeong J.-H."/>
            <person name="Song I."/>
            <person name="Kim S."/>
            <person name="Choi T."/>
            <person name="Kim D."/>
            <person name="Ryu S."/>
            <person name="Kim W."/>
        </authorList>
    </citation>
    <scope>NUCLEOTIDE SEQUENCE [LARGE SCALE GENOMIC DNA]</scope>
    <source>
        <tissue evidence="2">Muscle</tissue>
    </source>
</reference>
<feature type="region of interest" description="Disordered" evidence="1">
    <location>
        <begin position="1"/>
        <end position="21"/>
    </location>
</feature>
<accession>A0A5B7DE39</accession>
<protein>
    <submittedName>
        <fullName evidence="2">Uncharacterized protein</fullName>
    </submittedName>
</protein>